<dbReference type="PANTHER" id="PTHR14043">
    <property type="entry name" value="CCAAT DISPLACEMENT PROTEIN-RELATED"/>
    <property type="match status" value="1"/>
</dbReference>
<dbReference type="OrthoDB" id="10257567at2759"/>
<evidence type="ECO:0000256" key="2">
    <source>
        <dbReference type="ARBA" id="ARBA00022737"/>
    </source>
</evidence>
<evidence type="ECO:0000256" key="9">
    <source>
        <dbReference type="SAM" id="Coils"/>
    </source>
</evidence>
<dbReference type="Pfam" id="PF25398">
    <property type="entry name" value="CUX1_N"/>
    <property type="match status" value="1"/>
</dbReference>
<dbReference type="InterPro" id="IPR057476">
    <property type="entry name" value="Cux_N"/>
</dbReference>
<dbReference type="PANTHER" id="PTHR14043:SF2">
    <property type="entry name" value="HOMEOBOX PROTEIN CUT"/>
    <property type="match status" value="1"/>
</dbReference>
<gene>
    <name evidence="12" type="ORF">EB796_023708</name>
</gene>
<accession>A0A7J7IVQ8</accession>
<keyword evidence="4 9" id="KW-0175">Coiled coil</keyword>
<evidence type="ECO:0000256" key="10">
    <source>
        <dbReference type="SAM" id="MobiDB-lite"/>
    </source>
</evidence>
<evidence type="ECO:0000259" key="11">
    <source>
        <dbReference type="PROSITE" id="PS51042"/>
    </source>
</evidence>
<dbReference type="GO" id="GO:0000977">
    <property type="term" value="F:RNA polymerase II transcription regulatory region sequence-specific DNA binding"/>
    <property type="evidence" value="ECO:0007669"/>
    <property type="project" value="TreeGrafter"/>
</dbReference>
<evidence type="ECO:0000256" key="8">
    <source>
        <dbReference type="ARBA" id="ARBA00023242"/>
    </source>
</evidence>
<proteinExistence type="predicted"/>
<dbReference type="GO" id="GO:0000981">
    <property type="term" value="F:DNA-binding transcription factor activity, RNA polymerase II-specific"/>
    <property type="evidence" value="ECO:0007669"/>
    <property type="project" value="TreeGrafter"/>
</dbReference>
<dbReference type="FunFam" id="1.10.260.40:FF:000010">
    <property type="entry name" value="Cut-like homeobox 1a"/>
    <property type="match status" value="1"/>
</dbReference>
<keyword evidence="7" id="KW-0804">Transcription</keyword>
<feature type="region of interest" description="Disordered" evidence="10">
    <location>
        <begin position="431"/>
        <end position="461"/>
    </location>
</feature>
<protein>
    <submittedName>
        <fullName evidence="12">CUX1</fullName>
    </submittedName>
</protein>
<keyword evidence="5" id="KW-0238">DNA-binding</keyword>
<feature type="coiled-coil region" evidence="9">
    <location>
        <begin position="119"/>
        <end position="353"/>
    </location>
</feature>
<reference evidence="12" key="1">
    <citation type="submission" date="2020-06" db="EMBL/GenBank/DDBJ databases">
        <title>Draft genome of Bugula neritina, a colonial animal packing powerful symbionts and potential medicines.</title>
        <authorList>
            <person name="Rayko M."/>
        </authorList>
    </citation>
    <scope>NUCLEOTIDE SEQUENCE [LARGE SCALE GENOMIC DNA]</scope>
    <source>
        <strain evidence="12">Kwan_BN1</strain>
    </source>
</reference>
<evidence type="ECO:0000256" key="4">
    <source>
        <dbReference type="ARBA" id="ARBA00023054"/>
    </source>
</evidence>
<feature type="compositionally biased region" description="Polar residues" evidence="10">
    <location>
        <begin position="431"/>
        <end position="442"/>
    </location>
</feature>
<evidence type="ECO:0000256" key="3">
    <source>
        <dbReference type="ARBA" id="ARBA00023015"/>
    </source>
</evidence>
<keyword evidence="3" id="KW-0805">Transcription regulation</keyword>
<keyword evidence="2" id="KW-0677">Repeat</keyword>
<evidence type="ECO:0000256" key="5">
    <source>
        <dbReference type="ARBA" id="ARBA00023125"/>
    </source>
</evidence>
<dbReference type="InterPro" id="IPR010982">
    <property type="entry name" value="Lambda_DNA-bd_dom_sf"/>
</dbReference>
<dbReference type="InterPro" id="IPR003350">
    <property type="entry name" value="CUT_dom"/>
</dbReference>
<dbReference type="SMART" id="SM01109">
    <property type="entry name" value="CUT"/>
    <property type="match status" value="1"/>
</dbReference>
<evidence type="ECO:0000256" key="7">
    <source>
        <dbReference type="ARBA" id="ARBA00023163"/>
    </source>
</evidence>
<keyword evidence="13" id="KW-1185">Reference proteome</keyword>
<name>A0A7J7IVQ8_BUGNE</name>
<dbReference type="AlphaFoldDB" id="A0A7J7IVQ8"/>
<keyword evidence="8" id="KW-0539">Nucleus</keyword>
<feature type="domain" description="CUT" evidence="11">
    <location>
        <begin position="468"/>
        <end position="555"/>
    </location>
</feature>
<evidence type="ECO:0000256" key="6">
    <source>
        <dbReference type="ARBA" id="ARBA00023155"/>
    </source>
</evidence>
<dbReference type="Proteomes" id="UP000593567">
    <property type="component" value="Unassembled WGS sequence"/>
</dbReference>
<organism evidence="12 13">
    <name type="scientific">Bugula neritina</name>
    <name type="common">Brown bryozoan</name>
    <name type="synonym">Sertularia neritina</name>
    <dbReference type="NCBI Taxonomy" id="10212"/>
    <lineage>
        <taxon>Eukaryota</taxon>
        <taxon>Metazoa</taxon>
        <taxon>Spiralia</taxon>
        <taxon>Lophotrochozoa</taxon>
        <taxon>Bryozoa</taxon>
        <taxon>Gymnolaemata</taxon>
        <taxon>Cheilostomatida</taxon>
        <taxon>Flustrina</taxon>
        <taxon>Buguloidea</taxon>
        <taxon>Bugulidae</taxon>
        <taxon>Bugula</taxon>
    </lineage>
</organism>
<comment type="subcellular location">
    <subcellularLocation>
        <location evidence="1">Nucleus</location>
    </subcellularLocation>
</comment>
<dbReference type="GO" id="GO:0005634">
    <property type="term" value="C:nucleus"/>
    <property type="evidence" value="ECO:0007669"/>
    <property type="project" value="UniProtKB-SubCell"/>
</dbReference>
<keyword evidence="6" id="KW-0371">Homeobox</keyword>
<evidence type="ECO:0000313" key="12">
    <source>
        <dbReference type="EMBL" id="KAF6017989.1"/>
    </source>
</evidence>
<dbReference type="Pfam" id="PF02376">
    <property type="entry name" value="CUT"/>
    <property type="match status" value="1"/>
</dbReference>
<comment type="caution">
    <text evidence="12">The sequence shown here is derived from an EMBL/GenBank/DDBJ whole genome shotgun (WGS) entry which is preliminary data.</text>
</comment>
<evidence type="ECO:0000313" key="13">
    <source>
        <dbReference type="Proteomes" id="UP000593567"/>
    </source>
</evidence>
<dbReference type="PROSITE" id="PS51042">
    <property type="entry name" value="CUT"/>
    <property type="match status" value="1"/>
</dbReference>
<evidence type="ECO:0000256" key="1">
    <source>
        <dbReference type="ARBA" id="ARBA00004123"/>
    </source>
</evidence>
<dbReference type="Gene3D" id="1.10.260.40">
    <property type="entry name" value="lambda repressor-like DNA-binding domains"/>
    <property type="match status" value="1"/>
</dbReference>
<dbReference type="SUPFAM" id="SSF47413">
    <property type="entry name" value="lambda repressor-like DNA-binding domains"/>
    <property type="match status" value="1"/>
</dbReference>
<dbReference type="EMBL" id="VXIV02003348">
    <property type="protein sequence ID" value="KAF6017989.1"/>
    <property type="molecule type" value="Genomic_DNA"/>
</dbReference>
<sequence length="617" mass="70476">MAADLQSHTQYWKSFDLLSLQQELDVTANDLATRQDESDSSRKRLVEQSREFKKVTAEEVRKQVAPLLKSFQVEIDSLSKRSKAAEAAFLNIYKRLIDVPDPLPAFEQALSHQKLVTRLSDFEIENTKLRETLAEYNSEFAEVKSQELTIKQLKEKIKDYENKIESEVQTRSASQEKELNRQYQEKEKQLHETQLSFAKRLGVAEQQMATLRAALESSQSELFEVKSKHEQSAAAKSDEMDMLILDLERANERASVSERQVESLQDQLVKLQGSLKEKDSSNQELDMAIDQMKRSDLELEVTAKEREITQLVEEVQKLQAASAKQQAEFHSRVSRLEDELAKKESQLTELNSMLSQQSDYEEIRKELQIMKSLEFRNSENQDVAPDQAKSLETLLLEKNRSLQTENTKLKNLNLDASERVKTDVEVNFASPMSRTSEHSSSALVHPENGHSKSPQVAGWPSPATNYLTRPEFLKECLDTLDVSNKVKELLSVHNIGQRVFAKQVLGLSQGTVSELLSKPKHWDKLTEKGRESYRKMYHWLQDIRNIDALKNVSPRKPTGVFNNMSKTDSGNAEERIAQILKEAQNAMSTKSQELANGNHLFNKQPTARLQQTISAKI</sequence>